<evidence type="ECO:0000256" key="6">
    <source>
        <dbReference type="ARBA" id="ARBA00074719"/>
    </source>
</evidence>
<dbReference type="Proteomes" id="UP000694843">
    <property type="component" value="Unplaced"/>
</dbReference>
<dbReference type="GO" id="GO:0008270">
    <property type="term" value="F:zinc ion binding"/>
    <property type="evidence" value="ECO:0007669"/>
    <property type="project" value="UniProtKB-KW"/>
</dbReference>
<keyword evidence="3 10" id="KW-0863">Zinc-finger</keyword>
<evidence type="ECO:0000313" key="13">
    <source>
        <dbReference type="Proteomes" id="UP000694843"/>
    </source>
</evidence>
<dbReference type="SUPFAM" id="SSF57850">
    <property type="entry name" value="RING/U-box"/>
    <property type="match status" value="1"/>
</dbReference>
<comment type="subcellular location">
    <subcellularLocation>
        <location evidence="1">Nucleus</location>
    </subcellularLocation>
</comment>
<dbReference type="PROSITE" id="PS00518">
    <property type="entry name" value="ZF_RING_1"/>
    <property type="match status" value="1"/>
</dbReference>
<evidence type="ECO:0000256" key="2">
    <source>
        <dbReference type="ARBA" id="ARBA00022723"/>
    </source>
</evidence>
<dbReference type="RefSeq" id="XP_047737852.1">
    <property type="nucleotide sequence ID" value="XM_047881896.1"/>
</dbReference>
<keyword evidence="14" id="KW-0418">Kinase</keyword>
<dbReference type="OrthoDB" id="5963at2759"/>
<dbReference type="Pfam" id="PF25811">
    <property type="entry name" value="CAK-anch_MAT1"/>
    <property type="match status" value="1"/>
</dbReference>
<dbReference type="KEGG" id="hazt:108680140"/>
<evidence type="ECO:0000256" key="4">
    <source>
        <dbReference type="ARBA" id="ARBA00022833"/>
    </source>
</evidence>
<dbReference type="Pfam" id="PF17121">
    <property type="entry name" value="zf-C3HC4_5"/>
    <property type="match status" value="1"/>
</dbReference>
<dbReference type="InterPro" id="IPR057657">
    <property type="entry name" value="MAT1_CAK-anch"/>
</dbReference>
<dbReference type="PROSITE" id="PS50089">
    <property type="entry name" value="ZF_RING_2"/>
    <property type="match status" value="1"/>
</dbReference>
<keyword evidence="11" id="KW-0175">Coiled coil</keyword>
<dbReference type="Gene3D" id="3.30.40.10">
    <property type="entry name" value="Zinc/RING finger domain, C3HC4 (zinc finger)"/>
    <property type="match status" value="1"/>
</dbReference>
<keyword evidence="13" id="KW-1185">Reference proteome</keyword>
<evidence type="ECO:0000256" key="10">
    <source>
        <dbReference type="PROSITE-ProRule" id="PRU00175"/>
    </source>
</evidence>
<evidence type="ECO:0000256" key="9">
    <source>
        <dbReference type="ARBA" id="ARBA00083888"/>
    </source>
</evidence>
<protein>
    <recommendedName>
        <fullName evidence="6">CDK-activating kinase assembly factor MAT1</fullName>
    </recommendedName>
    <alternativeName>
        <fullName evidence="9">CDK7/cyclin-H assembly factor</fullName>
    </alternativeName>
    <alternativeName>
        <fullName evidence="7">Menage a trois</fullName>
    </alternativeName>
    <alternativeName>
        <fullName evidence="8">RING finger protein MAT1</fullName>
    </alternativeName>
</protein>
<dbReference type="PANTHER" id="PTHR12683:SF13">
    <property type="entry name" value="CDK-ACTIVATING KINASE ASSEMBLY FACTOR MAT1"/>
    <property type="match status" value="1"/>
</dbReference>
<sequence>MSSNGKSDHSYEVECPACKTTKYRNPQMKLMVNTCGHALCDNCVRTLFIKESGQCPECEMVLKRSKFRVQVFEDPLVEKEIDIRRRVARVYNKIEEDFETPADYDDYLEEVEHIVYSLAHDINRTETEKKLEAYERSHKEEIKKNYLRKSAADEQLERIIEEEKLQALQREQEIRKEMQRINDMNKSNRNASLLKVICCYFVQAKPYVYEPPMLAPHLPLPAWEDLAPAGYLQHVRQPGPAARAGGYTEHYACMRALHDFMSGHVIHDQVVR</sequence>
<evidence type="ECO:0000256" key="1">
    <source>
        <dbReference type="ARBA" id="ARBA00004123"/>
    </source>
</evidence>
<dbReference type="AlphaFoldDB" id="A0A979FMX2"/>
<dbReference type="InterPro" id="IPR001841">
    <property type="entry name" value="Znf_RING"/>
</dbReference>
<feature type="domain" description="RING-type" evidence="12">
    <location>
        <begin position="15"/>
        <end position="59"/>
    </location>
</feature>
<organism evidence="13 14">
    <name type="scientific">Hyalella azteca</name>
    <name type="common">Amphipod</name>
    <dbReference type="NCBI Taxonomy" id="294128"/>
    <lineage>
        <taxon>Eukaryota</taxon>
        <taxon>Metazoa</taxon>
        <taxon>Ecdysozoa</taxon>
        <taxon>Arthropoda</taxon>
        <taxon>Crustacea</taxon>
        <taxon>Multicrustacea</taxon>
        <taxon>Malacostraca</taxon>
        <taxon>Eumalacostraca</taxon>
        <taxon>Peracarida</taxon>
        <taxon>Amphipoda</taxon>
        <taxon>Senticaudata</taxon>
        <taxon>Talitrida</taxon>
        <taxon>Talitroidea</taxon>
        <taxon>Hyalellidae</taxon>
        <taxon>Hyalella</taxon>
    </lineage>
</organism>
<dbReference type="CDD" id="cd16517">
    <property type="entry name" value="RING-HC_MAT1"/>
    <property type="match status" value="1"/>
</dbReference>
<dbReference type="InterPro" id="IPR004575">
    <property type="entry name" value="MAT1/Tfb3"/>
</dbReference>
<proteinExistence type="predicted"/>
<accession>A0A979FMX2</accession>
<dbReference type="FunFam" id="3.30.40.10:FF:000037">
    <property type="entry name" value="Cdk-activating kinase assembly factor MAT1, centre"/>
    <property type="match status" value="1"/>
</dbReference>
<evidence type="ECO:0000313" key="14">
    <source>
        <dbReference type="RefSeq" id="XP_047737852.1"/>
    </source>
</evidence>
<dbReference type="PANTHER" id="PTHR12683">
    <property type="entry name" value="CDK-ACTIVATING KINASE ASSEMBLY FACTOR MAT1"/>
    <property type="match status" value="1"/>
</dbReference>
<dbReference type="InterPro" id="IPR017907">
    <property type="entry name" value="Znf_RING_CS"/>
</dbReference>
<evidence type="ECO:0000256" key="11">
    <source>
        <dbReference type="SAM" id="Coils"/>
    </source>
</evidence>
<keyword evidence="5" id="KW-0539">Nucleus</keyword>
<dbReference type="GO" id="GO:0005675">
    <property type="term" value="C:transcription factor TFIIH holo complex"/>
    <property type="evidence" value="ECO:0007669"/>
    <property type="project" value="InterPro"/>
</dbReference>
<dbReference type="InterPro" id="IPR013083">
    <property type="entry name" value="Znf_RING/FYVE/PHD"/>
</dbReference>
<dbReference type="CTD" id="36130"/>
<reference evidence="14" key="1">
    <citation type="submission" date="2025-08" db="UniProtKB">
        <authorList>
            <consortium name="RefSeq"/>
        </authorList>
    </citation>
    <scope>IDENTIFICATION</scope>
    <source>
        <tissue evidence="14">Whole organism</tissue>
    </source>
</reference>
<dbReference type="Pfam" id="PF06391">
    <property type="entry name" value="MAT1"/>
    <property type="match status" value="1"/>
</dbReference>
<dbReference type="GO" id="GO:0006289">
    <property type="term" value="P:nucleotide-excision repair"/>
    <property type="evidence" value="ECO:0007669"/>
    <property type="project" value="InterPro"/>
</dbReference>
<name>A0A979FMX2_HYAAZ</name>
<evidence type="ECO:0000256" key="7">
    <source>
        <dbReference type="ARBA" id="ARBA00077380"/>
    </source>
</evidence>
<evidence type="ECO:0000256" key="5">
    <source>
        <dbReference type="ARBA" id="ARBA00023242"/>
    </source>
</evidence>
<dbReference type="GO" id="GO:0061575">
    <property type="term" value="F:cyclin-dependent protein serine/threonine kinase activator activity"/>
    <property type="evidence" value="ECO:0007669"/>
    <property type="project" value="InterPro"/>
</dbReference>
<keyword evidence="2" id="KW-0479">Metal-binding</keyword>
<dbReference type="GO" id="GO:0006357">
    <property type="term" value="P:regulation of transcription by RNA polymerase II"/>
    <property type="evidence" value="ECO:0007669"/>
    <property type="project" value="TreeGrafter"/>
</dbReference>
<feature type="coiled-coil region" evidence="11">
    <location>
        <begin position="124"/>
        <end position="171"/>
    </location>
</feature>
<dbReference type="InterPro" id="IPR015877">
    <property type="entry name" value="MAT1_centre"/>
</dbReference>
<evidence type="ECO:0000259" key="12">
    <source>
        <dbReference type="PROSITE" id="PS50089"/>
    </source>
</evidence>
<dbReference type="SMART" id="SM00184">
    <property type="entry name" value="RING"/>
    <property type="match status" value="1"/>
</dbReference>
<dbReference type="NCBIfam" id="TIGR00570">
    <property type="entry name" value="cdk7"/>
    <property type="match status" value="1"/>
</dbReference>
<dbReference type="GeneID" id="108680140"/>
<gene>
    <name evidence="14" type="primary">LOC108680140</name>
</gene>
<dbReference type="GO" id="GO:0016301">
    <property type="term" value="F:kinase activity"/>
    <property type="evidence" value="ECO:0007669"/>
    <property type="project" value="UniProtKB-KW"/>
</dbReference>
<keyword evidence="14" id="KW-0808">Transferase</keyword>
<evidence type="ECO:0000256" key="8">
    <source>
        <dbReference type="ARBA" id="ARBA00077720"/>
    </source>
</evidence>
<keyword evidence="4" id="KW-0862">Zinc</keyword>
<evidence type="ECO:0000256" key="3">
    <source>
        <dbReference type="ARBA" id="ARBA00022771"/>
    </source>
</evidence>